<dbReference type="InterPro" id="IPR013325">
    <property type="entry name" value="RNA_pol_sigma_r2"/>
</dbReference>
<keyword evidence="3" id="KW-0731">Sigma factor</keyword>
<dbReference type="GO" id="GO:0016987">
    <property type="term" value="F:sigma factor activity"/>
    <property type="evidence" value="ECO:0007669"/>
    <property type="project" value="UniProtKB-KW"/>
</dbReference>
<protein>
    <submittedName>
        <fullName evidence="8">Sigma-70 family RNA polymerase sigma factor</fullName>
    </submittedName>
</protein>
<dbReference type="InterPro" id="IPR013324">
    <property type="entry name" value="RNA_pol_sigma_r3/r4-like"/>
</dbReference>
<dbReference type="Gene3D" id="1.10.10.10">
    <property type="entry name" value="Winged helix-like DNA-binding domain superfamily/Winged helix DNA-binding domain"/>
    <property type="match status" value="1"/>
</dbReference>
<dbReference type="RefSeq" id="WP_173285283.1">
    <property type="nucleotide sequence ID" value="NZ_CP054020.1"/>
</dbReference>
<feature type="domain" description="RNA polymerase sigma factor 70 region 4 type 2" evidence="7">
    <location>
        <begin position="139"/>
        <end position="183"/>
    </location>
</feature>
<evidence type="ECO:0000256" key="4">
    <source>
        <dbReference type="ARBA" id="ARBA00023125"/>
    </source>
</evidence>
<keyword evidence="2" id="KW-0805">Transcription regulation</keyword>
<dbReference type="PANTHER" id="PTHR43133:SF8">
    <property type="entry name" value="RNA POLYMERASE SIGMA FACTOR HI_1459-RELATED"/>
    <property type="match status" value="1"/>
</dbReference>
<dbReference type="Pfam" id="PF08281">
    <property type="entry name" value="Sigma70_r4_2"/>
    <property type="match status" value="1"/>
</dbReference>
<evidence type="ECO:0000313" key="9">
    <source>
        <dbReference type="Proteomes" id="UP000504724"/>
    </source>
</evidence>
<dbReference type="KEGG" id="txa:HQN79_07305"/>
<organism evidence="8 9">
    <name type="scientific">Thiomicrorhabdus xiamenensis</name>
    <dbReference type="NCBI Taxonomy" id="2739063"/>
    <lineage>
        <taxon>Bacteria</taxon>
        <taxon>Pseudomonadati</taxon>
        <taxon>Pseudomonadota</taxon>
        <taxon>Gammaproteobacteria</taxon>
        <taxon>Thiotrichales</taxon>
        <taxon>Piscirickettsiaceae</taxon>
        <taxon>Thiomicrorhabdus</taxon>
    </lineage>
</organism>
<comment type="similarity">
    <text evidence="1">Belongs to the sigma-70 factor family. ECF subfamily.</text>
</comment>
<keyword evidence="5" id="KW-0804">Transcription</keyword>
<keyword evidence="4" id="KW-0238">DNA-binding</keyword>
<dbReference type="SUPFAM" id="SSF88946">
    <property type="entry name" value="Sigma2 domain of RNA polymerase sigma factors"/>
    <property type="match status" value="1"/>
</dbReference>
<dbReference type="Pfam" id="PF04542">
    <property type="entry name" value="Sigma70_r2"/>
    <property type="match status" value="1"/>
</dbReference>
<dbReference type="InterPro" id="IPR013249">
    <property type="entry name" value="RNA_pol_sigma70_r4_t2"/>
</dbReference>
<dbReference type="PANTHER" id="PTHR43133">
    <property type="entry name" value="RNA POLYMERASE ECF-TYPE SIGMA FACTO"/>
    <property type="match status" value="1"/>
</dbReference>
<dbReference type="EMBL" id="CP054020">
    <property type="protein sequence ID" value="QKI89385.1"/>
    <property type="molecule type" value="Genomic_DNA"/>
</dbReference>
<name>A0A7D4T178_9GAMM</name>
<evidence type="ECO:0000256" key="3">
    <source>
        <dbReference type="ARBA" id="ARBA00023082"/>
    </source>
</evidence>
<dbReference type="SUPFAM" id="SSF88659">
    <property type="entry name" value="Sigma3 and sigma4 domains of RNA polymerase sigma factors"/>
    <property type="match status" value="1"/>
</dbReference>
<dbReference type="GO" id="GO:0003677">
    <property type="term" value="F:DNA binding"/>
    <property type="evidence" value="ECO:0007669"/>
    <property type="project" value="UniProtKB-KW"/>
</dbReference>
<sequence>MPAEPCQNCSQAEFEQRIDPLRPRLIAFAKSHLKFEADAEDAVQECLISAWKRLEKFEGKSSLETWVFGILRHKLIDLYRRHSKIQTFEYDESKLPDTDGWFQKDEHWHNEHAPSSWSSPYQTLENEHFWQVFDICVFHLPEQTSRVFTLREFMGFETSQICESLQITEHNCWTILHRARLRLRACLEQNWFTAQEKPL</sequence>
<dbReference type="InterPro" id="IPR036388">
    <property type="entry name" value="WH-like_DNA-bd_sf"/>
</dbReference>
<keyword evidence="9" id="KW-1185">Reference proteome</keyword>
<dbReference type="InterPro" id="IPR014284">
    <property type="entry name" value="RNA_pol_sigma-70_dom"/>
</dbReference>
<evidence type="ECO:0000256" key="1">
    <source>
        <dbReference type="ARBA" id="ARBA00010641"/>
    </source>
</evidence>
<evidence type="ECO:0000256" key="2">
    <source>
        <dbReference type="ARBA" id="ARBA00023015"/>
    </source>
</evidence>
<dbReference type="NCBIfam" id="TIGR02937">
    <property type="entry name" value="sigma70-ECF"/>
    <property type="match status" value="1"/>
</dbReference>
<dbReference type="InterPro" id="IPR014289">
    <property type="entry name" value="RNA_pol_sigma-24-rel"/>
</dbReference>
<feature type="domain" description="RNA polymerase sigma-70 region 2" evidence="6">
    <location>
        <begin position="20"/>
        <end position="84"/>
    </location>
</feature>
<dbReference type="GO" id="GO:0006352">
    <property type="term" value="P:DNA-templated transcription initiation"/>
    <property type="evidence" value="ECO:0007669"/>
    <property type="project" value="InterPro"/>
</dbReference>
<dbReference type="Gene3D" id="1.10.1740.10">
    <property type="match status" value="1"/>
</dbReference>
<evidence type="ECO:0000256" key="5">
    <source>
        <dbReference type="ARBA" id="ARBA00023163"/>
    </source>
</evidence>
<dbReference type="InterPro" id="IPR039425">
    <property type="entry name" value="RNA_pol_sigma-70-like"/>
</dbReference>
<dbReference type="Proteomes" id="UP000504724">
    <property type="component" value="Chromosome"/>
</dbReference>
<evidence type="ECO:0000313" key="8">
    <source>
        <dbReference type="EMBL" id="QKI89385.1"/>
    </source>
</evidence>
<evidence type="ECO:0000259" key="7">
    <source>
        <dbReference type="Pfam" id="PF08281"/>
    </source>
</evidence>
<dbReference type="InterPro" id="IPR007627">
    <property type="entry name" value="RNA_pol_sigma70_r2"/>
</dbReference>
<reference evidence="8 9" key="1">
    <citation type="submission" date="2020-05" db="EMBL/GenBank/DDBJ databases">
        <title>Thiomicrorhabdus sediminis sp.nov. and Thiomicrorhabdus xiamenensis sp.nov., novel sulfur-oxidizing bacteria isolated from coastal sediment.</title>
        <authorList>
            <person name="Liu X."/>
        </authorList>
    </citation>
    <scope>NUCLEOTIDE SEQUENCE [LARGE SCALE GENOMIC DNA]</scope>
    <source>
        <strain evidence="8 9">G2</strain>
    </source>
</reference>
<gene>
    <name evidence="8" type="ORF">HQN79_07305</name>
</gene>
<proteinExistence type="inferred from homology"/>
<evidence type="ECO:0000259" key="6">
    <source>
        <dbReference type="Pfam" id="PF04542"/>
    </source>
</evidence>
<dbReference type="AlphaFoldDB" id="A0A7D4T178"/>
<dbReference type="NCBIfam" id="TIGR02943">
    <property type="entry name" value="Sig70_famx1"/>
    <property type="match status" value="1"/>
</dbReference>
<accession>A0A7D4T178</accession>